<protein>
    <submittedName>
        <fullName evidence="1">Uncharacterized protein</fullName>
    </submittedName>
</protein>
<organism evidence="1 2">
    <name type="scientific">Pseudomonas fluorescens</name>
    <dbReference type="NCBI Taxonomy" id="294"/>
    <lineage>
        <taxon>Bacteria</taxon>
        <taxon>Pseudomonadati</taxon>
        <taxon>Pseudomonadota</taxon>
        <taxon>Gammaproteobacteria</taxon>
        <taxon>Pseudomonadales</taxon>
        <taxon>Pseudomonadaceae</taxon>
        <taxon>Pseudomonas</taxon>
    </lineage>
</organism>
<name>A0A379IIF5_PSEFL</name>
<dbReference type="EMBL" id="UGUS01000002">
    <property type="protein sequence ID" value="SUD33225.1"/>
    <property type="molecule type" value="Genomic_DNA"/>
</dbReference>
<dbReference type="InterPro" id="IPR011335">
    <property type="entry name" value="Restrct_endonuc-II-like"/>
</dbReference>
<dbReference type="SUPFAM" id="SSF52980">
    <property type="entry name" value="Restriction endonuclease-like"/>
    <property type="match status" value="1"/>
</dbReference>
<sequence length="508" mass="57247">MTESFSRDEIECSLAELQARVGIALAPFEASSAMHCLLDMLRAVEELINLHTIDWDDDDFERQLFGFPVIHSAESMLLLKSIRKTLATRLEQPLVDRLTMLILQGAAIGMAFILHGPAEAASGFQTLATMMGYMQSRRRHLVGLLHFIPTACRGTNLIRKEDALNVFLPIVEFNATPMMGAQYALMVKDAQKLLGIADDASAETAMLNGLFLEPERSSITEMPNSPEACQILKAKEQVPPDRLFSAAELRNDILMCEAVYAEFDLRGTEFAVAASLIRRLSKEFIEDDYWIRISTKDLARVAAEESAARSLVAALTCGADTYMECLSSYAPLALIGDHYLSTVTQLSRFAYSWRARILDRSKRFQIRAGFMFEDVVKDALEKQGFIVQDIVRINRQEFDVVSMRDGIVWNVQCKNNFVDLARVDSDAVAFARYNRRLVRAYEKALIKERNREHLLRIKLGIEFVQHMLVSRFPVVTDNPRIVVFSRITEFAARADGVLTASEVESSHV</sequence>
<reference evidence="1 2" key="1">
    <citation type="submission" date="2018-06" db="EMBL/GenBank/DDBJ databases">
        <authorList>
            <consortium name="Pathogen Informatics"/>
            <person name="Doyle S."/>
        </authorList>
    </citation>
    <scope>NUCLEOTIDE SEQUENCE [LARGE SCALE GENOMIC DNA]</scope>
    <source>
        <strain evidence="1 2">NCTC10392</strain>
    </source>
</reference>
<evidence type="ECO:0000313" key="1">
    <source>
        <dbReference type="EMBL" id="SUD33225.1"/>
    </source>
</evidence>
<gene>
    <name evidence="1" type="ORF">NCTC10392_04615</name>
</gene>
<accession>A0A379IIF5</accession>
<proteinExistence type="predicted"/>
<evidence type="ECO:0000313" key="2">
    <source>
        <dbReference type="Proteomes" id="UP000255125"/>
    </source>
</evidence>
<dbReference type="AlphaFoldDB" id="A0A379IIF5"/>
<dbReference type="OrthoDB" id="1490207at2"/>
<dbReference type="RefSeq" id="WP_115284357.1">
    <property type="nucleotide sequence ID" value="NZ_UGUS01000002.1"/>
</dbReference>
<dbReference type="Proteomes" id="UP000255125">
    <property type="component" value="Unassembled WGS sequence"/>
</dbReference>